<sequence>MREADQIEMTKEHEIDCLEDDIRRIDANILNYYSASSDQLQKSYRIYKRVSVTVTALAAGTILFSSLSAANGGFLDVPYLSRGASIAAAGCGLFITILQLYWSRSGHAQHSSVHRSICIEAKKARSRISRKLLLALDKEPTERRSELEDLQGYAGGVDLEIHNLLLSLTEIPSKIESVDDINGRDTARGLGLPATRSPARP</sequence>
<organism evidence="2 3">
    <name type="scientific">Rhodoplanes azumiensis</name>
    <dbReference type="NCBI Taxonomy" id="1897628"/>
    <lineage>
        <taxon>Bacteria</taxon>
        <taxon>Pseudomonadati</taxon>
        <taxon>Pseudomonadota</taxon>
        <taxon>Alphaproteobacteria</taxon>
        <taxon>Hyphomicrobiales</taxon>
        <taxon>Nitrobacteraceae</taxon>
        <taxon>Rhodoplanes</taxon>
    </lineage>
</organism>
<feature type="transmembrane region" description="Helical" evidence="1">
    <location>
        <begin position="82"/>
        <end position="102"/>
    </location>
</feature>
<gene>
    <name evidence="2" type="ORF">ACFSOX_21940</name>
</gene>
<keyword evidence="1" id="KW-0812">Transmembrane</keyword>
<evidence type="ECO:0000313" key="3">
    <source>
        <dbReference type="Proteomes" id="UP001597314"/>
    </source>
</evidence>
<keyword evidence="1" id="KW-0472">Membrane</keyword>
<evidence type="ECO:0008006" key="4">
    <source>
        <dbReference type="Google" id="ProtNLM"/>
    </source>
</evidence>
<evidence type="ECO:0000313" key="2">
    <source>
        <dbReference type="EMBL" id="MFD2184824.1"/>
    </source>
</evidence>
<reference evidence="3" key="1">
    <citation type="journal article" date="2019" name="Int. J. Syst. Evol. Microbiol.">
        <title>The Global Catalogue of Microorganisms (GCM) 10K type strain sequencing project: providing services to taxonomists for standard genome sequencing and annotation.</title>
        <authorList>
            <consortium name="The Broad Institute Genomics Platform"/>
            <consortium name="The Broad Institute Genome Sequencing Center for Infectious Disease"/>
            <person name="Wu L."/>
            <person name="Ma J."/>
        </authorList>
    </citation>
    <scope>NUCLEOTIDE SEQUENCE [LARGE SCALE GENOMIC DNA]</scope>
    <source>
        <strain evidence="3">CGMCC 1.6774</strain>
    </source>
</reference>
<accession>A0ABW5APC1</accession>
<feature type="transmembrane region" description="Helical" evidence="1">
    <location>
        <begin position="50"/>
        <end position="70"/>
    </location>
</feature>
<protein>
    <recommendedName>
        <fullName evidence="4">SMODS and SLOG-associating 2TM effector domain-containing protein</fullName>
    </recommendedName>
</protein>
<dbReference type="Proteomes" id="UP001597314">
    <property type="component" value="Unassembled WGS sequence"/>
</dbReference>
<evidence type="ECO:0000256" key="1">
    <source>
        <dbReference type="SAM" id="Phobius"/>
    </source>
</evidence>
<dbReference type="RefSeq" id="WP_378479960.1">
    <property type="nucleotide sequence ID" value="NZ_JBHUIW010000036.1"/>
</dbReference>
<name>A0ABW5APC1_9BRAD</name>
<comment type="caution">
    <text evidence="2">The sequence shown here is derived from an EMBL/GenBank/DDBJ whole genome shotgun (WGS) entry which is preliminary data.</text>
</comment>
<keyword evidence="1" id="KW-1133">Transmembrane helix</keyword>
<dbReference type="EMBL" id="JBHUIW010000036">
    <property type="protein sequence ID" value="MFD2184824.1"/>
    <property type="molecule type" value="Genomic_DNA"/>
</dbReference>
<keyword evidence="3" id="KW-1185">Reference proteome</keyword>
<proteinExistence type="predicted"/>